<dbReference type="STRING" id="1231657.A0A1Y2A3X0"/>
<evidence type="ECO:0000313" key="6">
    <source>
        <dbReference type="Proteomes" id="UP000193144"/>
    </source>
</evidence>
<protein>
    <recommendedName>
        <fullName evidence="4">tRNA/rRNA methyltransferase SpoU type domain-containing protein</fullName>
    </recommendedName>
</protein>
<evidence type="ECO:0000256" key="2">
    <source>
        <dbReference type="ARBA" id="ARBA00022679"/>
    </source>
</evidence>
<keyword evidence="1" id="KW-0489">Methyltransferase</keyword>
<evidence type="ECO:0000256" key="1">
    <source>
        <dbReference type="ARBA" id="ARBA00022603"/>
    </source>
</evidence>
<dbReference type="Pfam" id="PF00588">
    <property type="entry name" value="SpoU_methylase"/>
    <property type="match status" value="1"/>
</dbReference>
<gene>
    <name evidence="5" type="ORF">BCR34DRAFT_447483</name>
</gene>
<dbReference type="InterPro" id="IPR045330">
    <property type="entry name" value="TRM3/TARBP1"/>
</dbReference>
<keyword evidence="6" id="KW-1185">Reference proteome</keyword>
<evidence type="ECO:0000313" key="5">
    <source>
        <dbReference type="EMBL" id="ORY17050.1"/>
    </source>
</evidence>
<feature type="non-terminal residue" evidence="5">
    <location>
        <position position="1129"/>
    </location>
</feature>
<dbReference type="PANTHER" id="PTHR12029">
    <property type="entry name" value="RNA METHYLTRANSFERASE"/>
    <property type="match status" value="1"/>
</dbReference>
<feature type="compositionally biased region" description="Basic and acidic residues" evidence="3">
    <location>
        <begin position="921"/>
        <end position="931"/>
    </location>
</feature>
<dbReference type="AlphaFoldDB" id="A0A1Y2A3X0"/>
<feature type="non-terminal residue" evidence="5">
    <location>
        <position position="1"/>
    </location>
</feature>
<dbReference type="OrthoDB" id="241340at2759"/>
<feature type="compositionally biased region" description="Low complexity" evidence="3">
    <location>
        <begin position="932"/>
        <end position="943"/>
    </location>
</feature>
<dbReference type="PANTHER" id="PTHR12029:SF11">
    <property type="entry name" value="METHYLTRANSFERASE TARBP1-RELATED"/>
    <property type="match status" value="1"/>
</dbReference>
<dbReference type="InterPro" id="IPR001537">
    <property type="entry name" value="SpoU_MeTrfase"/>
</dbReference>
<accession>A0A1Y2A3X0</accession>
<feature type="domain" description="tRNA/rRNA methyltransferase SpoU type" evidence="4">
    <location>
        <begin position="969"/>
        <end position="1120"/>
    </location>
</feature>
<dbReference type="GO" id="GO:0003723">
    <property type="term" value="F:RNA binding"/>
    <property type="evidence" value="ECO:0007669"/>
    <property type="project" value="InterPro"/>
</dbReference>
<dbReference type="SUPFAM" id="SSF75217">
    <property type="entry name" value="alpha/beta knot"/>
    <property type="match status" value="1"/>
</dbReference>
<organism evidence="5 6">
    <name type="scientific">Clohesyomyces aquaticus</name>
    <dbReference type="NCBI Taxonomy" id="1231657"/>
    <lineage>
        <taxon>Eukaryota</taxon>
        <taxon>Fungi</taxon>
        <taxon>Dikarya</taxon>
        <taxon>Ascomycota</taxon>
        <taxon>Pezizomycotina</taxon>
        <taxon>Dothideomycetes</taxon>
        <taxon>Pleosporomycetidae</taxon>
        <taxon>Pleosporales</taxon>
        <taxon>Lindgomycetaceae</taxon>
        <taxon>Clohesyomyces</taxon>
    </lineage>
</organism>
<evidence type="ECO:0000259" key="4">
    <source>
        <dbReference type="Pfam" id="PF00588"/>
    </source>
</evidence>
<comment type="caution">
    <text evidence="5">The sequence shown here is derived from an EMBL/GenBank/DDBJ whole genome shotgun (WGS) entry which is preliminary data.</text>
</comment>
<feature type="region of interest" description="Disordered" evidence="3">
    <location>
        <begin position="910"/>
        <end position="964"/>
    </location>
</feature>
<dbReference type="GO" id="GO:0016423">
    <property type="term" value="F:tRNA (guanine) methyltransferase activity"/>
    <property type="evidence" value="ECO:0007669"/>
    <property type="project" value="InterPro"/>
</dbReference>
<proteinExistence type="predicted"/>
<keyword evidence="2" id="KW-0808">Transferase</keyword>
<dbReference type="Gene3D" id="3.40.1280.10">
    <property type="match status" value="1"/>
</dbReference>
<dbReference type="InterPro" id="IPR044748">
    <property type="entry name" value="Trm3/TARBP1_C"/>
</dbReference>
<dbReference type="EMBL" id="MCFA01000014">
    <property type="protein sequence ID" value="ORY17050.1"/>
    <property type="molecule type" value="Genomic_DNA"/>
</dbReference>
<evidence type="ECO:0000256" key="3">
    <source>
        <dbReference type="SAM" id="MobiDB-lite"/>
    </source>
</evidence>
<dbReference type="GO" id="GO:0030488">
    <property type="term" value="P:tRNA methylation"/>
    <property type="evidence" value="ECO:0007669"/>
    <property type="project" value="InterPro"/>
</dbReference>
<name>A0A1Y2A3X0_9PLEO</name>
<sequence>TSVTVAYIEFLKHSFWIPVKDARVLTEQGLRSLMDLFGGHPAIDSAAHDAISAYFTSLGRPELSNHASTSKAISDGSRNTDIHAPVGLLFWSKLSQLPLGYFSSDGGKIFRTWFQWIWYEDPASAEVEAVYEALYWSRLQAGILAGYAERRKYCLGILRRSLDFAARGHHMRDIVTPHMKFKSGQRSEYCKQYDIYCNLFETIVLDRYMNQVEACLPELSRLLGSECLIHPAWISTLLSAGLHSKVQDGVRKLTGSWYMESIQRREKCLVVGQIEFFIKGFLPWATQGTLFTSSLVSTREHTVCSHGAALANVVRRFISELPNPTERHHVLSNILRFILDVRGRMFPYAVLYLLQGLVGSTGGHAGVSGLDVVDVQLLLRVYRQPGLAEVAKDLSAVLCSQILDQAVENNPKLMEVPGYDVLQLRLQELRTRAPPPPNNFITNERTRSLSEVDSPLHRFLVELEKSQYKLIQGMALASACDYLVDTLDTLTVGQGDVNNLCSVLEAVWDEADTQEFRRAIAVRLPHLFFHPKCINTCITQHSTAEGEDRLTILLARILPDLHRLAESRSYLLSALNSSIRKACFSAPAIIGILPFEEFLVRFIENPPIPRNDFMFEVATVEILQITIPHRTYDFYYGQREWHSYACIIDLINRFPSTELSVAKRVFDRLIYPWKNQRDDIPIRSKWKNALHLQTILLLSEFCITAIDAESYLDTFTKILILEPWPRYRFVLEWIIARAYYRFPECTHRILPNLFDGGDANPRLVASSMKLAVTAASFLANEAFALKLMIQLVPFSASSKVQIRHEAQWSFPMLWQLAEQRNWVSILENPAFEALNKFIVALDKFSGLGWTSRTLKLDVAEDTTLTNIFTGDYMRVDREPERESVAREDFVRLWEDDEASHLKLNIPEPRIRLGDPIPHNKTAWDTDDKDQPDTTTAAASATATPLQTKSGFDLSSLHPSPPTNPRPAPLILLASLIDNPTNLGGLSRIAESFGCEALMVRDTNVVANKDFQATAVTSYKHLPIEELRAEGIGRWCLEMKSKGWKVVGVEQTDRSGILGEERDYEYEGIGTLPRKCVLVLGSERGGIPPQVLAIVDRCVEIRTRGVTRSLNVQTAAGIAVYEWWREWGGE</sequence>
<dbReference type="CDD" id="cd18091">
    <property type="entry name" value="SpoU-like_TRM3-like"/>
    <property type="match status" value="1"/>
</dbReference>
<dbReference type="InterPro" id="IPR029026">
    <property type="entry name" value="tRNA_m1G_MTases_N"/>
</dbReference>
<reference evidence="5 6" key="1">
    <citation type="submission" date="2016-07" db="EMBL/GenBank/DDBJ databases">
        <title>Pervasive Adenine N6-methylation of Active Genes in Fungi.</title>
        <authorList>
            <consortium name="DOE Joint Genome Institute"/>
            <person name="Mondo S.J."/>
            <person name="Dannebaum R.O."/>
            <person name="Kuo R.C."/>
            <person name="Labutti K."/>
            <person name="Haridas S."/>
            <person name="Kuo A."/>
            <person name="Salamov A."/>
            <person name="Ahrendt S.R."/>
            <person name="Lipzen A."/>
            <person name="Sullivan W."/>
            <person name="Andreopoulos W.B."/>
            <person name="Clum A."/>
            <person name="Lindquist E."/>
            <person name="Daum C."/>
            <person name="Ramamoorthy G.K."/>
            <person name="Gryganskyi A."/>
            <person name="Culley D."/>
            <person name="Magnuson J.K."/>
            <person name="James T.Y."/>
            <person name="O'Malley M.A."/>
            <person name="Stajich J.E."/>
            <person name="Spatafora J.W."/>
            <person name="Visel A."/>
            <person name="Grigoriev I.V."/>
        </authorList>
    </citation>
    <scope>NUCLEOTIDE SEQUENCE [LARGE SCALE GENOMIC DNA]</scope>
    <source>
        <strain evidence="5 6">CBS 115471</strain>
    </source>
</reference>
<dbReference type="InterPro" id="IPR029028">
    <property type="entry name" value="Alpha/beta_knot_MTases"/>
</dbReference>
<dbReference type="Proteomes" id="UP000193144">
    <property type="component" value="Unassembled WGS sequence"/>
</dbReference>